<keyword evidence="2" id="KW-1185">Reference proteome</keyword>
<evidence type="ECO:0000313" key="2">
    <source>
        <dbReference type="Proteomes" id="UP000326396"/>
    </source>
</evidence>
<gene>
    <name evidence="1" type="ORF">E3N88_09384</name>
</gene>
<dbReference type="AlphaFoldDB" id="A0A5N6PJT4"/>
<comment type="caution">
    <text evidence="1">The sequence shown here is derived from an EMBL/GenBank/DDBJ whole genome shotgun (WGS) entry which is preliminary data.</text>
</comment>
<accession>A0A5N6PJT4</accession>
<reference evidence="1 2" key="1">
    <citation type="submission" date="2019-05" db="EMBL/GenBank/DDBJ databases">
        <title>Mikania micrantha, genome provides insights into the molecular mechanism of rapid growth.</title>
        <authorList>
            <person name="Liu B."/>
        </authorList>
    </citation>
    <scope>NUCLEOTIDE SEQUENCE [LARGE SCALE GENOMIC DNA]</scope>
    <source>
        <strain evidence="1">NLD-2019</strain>
        <tissue evidence="1">Leaf</tissue>
    </source>
</reference>
<evidence type="ECO:0000313" key="1">
    <source>
        <dbReference type="EMBL" id="KAD6454678.1"/>
    </source>
</evidence>
<dbReference type="Proteomes" id="UP000326396">
    <property type="component" value="Linkage Group LG12"/>
</dbReference>
<organism evidence="1 2">
    <name type="scientific">Mikania micrantha</name>
    <name type="common">bitter vine</name>
    <dbReference type="NCBI Taxonomy" id="192012"/>
    <lineage>
        <taxon>Eukaryota</taxon>
        <taxon>Viridiplantae</taxon>
        <taxon>Streptophyta</taxon>
        <taxon>Embryophyta</taxon>
        <taxon>Tracheophyta</taxon>
        <taxon>Spermatophyta</taxon>
        <taxon>Magnoliopsida</taxon>
        <taxon>eudicotyledons</taxon>
        <taxon>Gunneridae</taxon>
        <taxon>Pentapetalae</taxon>
        <taxon>asterids</taxon>
        <taxon>campanulids</taxon>
        <taxon>Asterales</taxon>
        <taxon>Asteraceae</taxon>
        <taxon>Asteroideae</taxon>
        <taxon>Heliantheae alliance</taxon>
        <taxon>Eupatorieae</taxon>
        <taxon>Mikania</taxon>
    </lineage>
</organism>
<proteinExistence type="predicted"/>
<name>A0A5N6PJT4_9ASTR</name>
<protein>
    <submittedName>
        <fullName evidence="1">Uncharacterized protein</fullName>
    </submittedName>
</protein>
<sequence>MAFTLGYQLILPFADPLKLSIPLVYPTIKVHPLVDVEEPIVLPSRIITTPEAIAMKTIVLLEPMLRILFMAQTIETYNDKESLYVADGNALSIQHFTLNNVTESNQAISISTESNAKSSHSSMVCHSFNAISQRPNMFPPKQE</sequence>
<dbReference type="EMBL" id="SZYD01000004">
    <property type="protein sequence ID" value="KAD6454678.1"/>
    <property type="molecule type" value="Genomic_DNA"/>
</dbReference>